<keyword evidence="2" id="KW-0472">Membrane</keyword>
<feature type="transmembrane region" description="Helical" evidence="2">
    <location>
        <begin position="7"/>
        <end position="26"/>
    </location>
</feature>
<dbReference type="AlphaFoldDB" id="Q54PD6"/>
<proteinExistence type="predicted"/>
<dbReference type="PANTHER" id="PTHR31378:SF5">
    <property type="entry name" value="EGF-LIKE DOMAIN-CONTAINING PROTEIN"/>
    <property type="match status" value="1"/>
</dbReference>
<dbReference type="dictyBase" id="DDB_G0284625"/>
<dbReference type="STRING" id="44689.Q54PD6"/>
<keyword evidence="2" id="KW-1133">Transmembrane helix</keyword>
<keyword evidence="2" id="KW-0812">Transmembrane</keyword>
<gene>
    <name evidence="4" type="ORF">DDB_G0284625</name>
</gene>
<dbReference type="EMBL" id="AAFI02000070">
    <property type="protein sequence ID" value="EAL65082.1"/>
    <property type="molecule type" value="Genomic_DNA"/>
</dbReference>
<protein>
    <submittedName>
        <fullName evidence="4">EGF-like domain-containing protein</fullName>
    </submittedName>
</protein>
<dbReference type="GeneID" id="8624689"/>
<reference evidence="4 5" key="1">
    <citation type="journal article" date="2005" name="Nature">
        <title>The genome of the social amoeba Dictyostelium discoideum.</title>
        <authorList>
            <consortium name="The Dictyostelium discoideum Sequencing Consortium"/>
            <person name="Eichinger L."/>
            <person name="Pachebat J.A."/>
            <person name="Glockner G."/>
            <person name="Rajandream M.A."/>
            <person name="Sucgang R."/>
            <person name="Berriman M."/>
            <person name="Song J."/>
            <person name="Olsen R."/>
            <person name="Szafranski K."/>
            <person name="Xu Q."/>
            <person name="Tunggal B."/>
            <person name="Kummerfeld S."/>
            <person name="Madera M."/>
            <person name="Konfortov B.A."/>
            <person name="Rivero F."/>
            <person name="Bankier A.T."/>
            <person name="Lehmann R."/>
            <person name="Hamlin N."/>
            <person name="Davies R."/>
            <person name="Gaudet P."/>
            <person name="Fey P."/>
            <person name="Pilcher K."/>
            <person name="Chen G."/>
            <person name="Saunders D."/>
            <person name="Sodergren E."/>
            <person name="Davis P."/>
            <person name="Kerhornou A."/>
            <person name="Nie X."/>
            <person name="Hall N."/>
            <person name="Anjard C."/>
            <person name="Hemphill L."/>
            <person name="Bason N."/>
            <person name="Farbrother P."/>
            <person name="Desany B."/>
            <person name="Just E."/>
            <person name="Morio T."/>
            <person name="Rost R."/>
            <person name="Churcher C."/>
            <person name="Cooper J."/>
            <person name="Haydock S."/>
            <person name="van Driessche N."/>
            <person name="Cronin A."/>
            <person name="Goodhead I."/>
            <person name="Muzny D."/>
            <person name="Mourier T."/>
            <person name="Pain A."/>
            <person name="Lu M."/>
            <person name="Harper D."/>
            <person name="Lindsay R."/>
            <person name="Hauser H."/>
            <person name="James K."/>
            <person name="Quiles M."/>
            <person name="Madan Babu M."/>
            <person name="Saito T."/>
            <person name="Buchrieser C."/>
            <person name="Wardroper A."/>
            <person name="Felder M."/>
            <person name="Thangavelu M."/>
            <person name="Johnson D."/>
            <person name="Knights A."/>
            <person name="Loulseged H."/>
            <person name="Mungall K."/>
            <person name="Oliver K."/>
            <person name="Price C."/>
            <person name="Quail M.A."/>
            <person name="Urushihara H."/>
            <person name="Hernandez J."/>
            <person name="Rabbinowitsch E."/>
            <person name="Steffen D."/>
            <person name="Sanders M."/>
            <person name="Ma J."/>
            <person name="Kohara Y."/>
            <person name="Sharp S."/>
            <person name="Simmonds M."/>
            <person name="Spiegler S."/>
            <person name="Tivey A."/>
            <person name="Sugano S."/>
            <person name="White B."/>
            <person name="Walker D."/>
            <person name="Woodward J."/>
            <person name="Winckler T."/>
            <person name="Tanaka Y."/>
            <person name="Shaulsky G."/>
            <person name="Schleicher M."/>
            <person name="Weinstock G."/>
            <person name="Rosenthal A."/>
            <person name="Cox E.C."/>
            <person name="Chisholm R.L."/>
            <person name="Gibbs R."/>
            <person name="Loomis W.F."/>
            <person name="Platzer M."/>
            <person name="Kay R.R."/>
            <person name="Williams J."/>
            <person name="Dear P.H."/>
            <person name="Noegel A.A."/>
            <person name="Barrell B."/>
            <person name="Kuspa A."/>
        </authorList>
    </citation>
    <scope>NUCLEOTIDE SEQUENCE [LARGE SCALE GENOMIC DNA]</scope>
    <source>
        <strain evidence="4 5">AX4</strain>
    </source>
</reference>
<evidence type="ECO:0000259" key="3">
    <source>
        <dbReference type="PROSITE" id="PS50026"/>
    </source>
</evidence>
<feature type="transmembrane region" description="Helical" evidence="2">
    <location>
        <begin position="845"/>
        <end position="869"/>
    </location>
</feature>
<dbReference type="PhylomeDB" id="Q54PD6"/>
<feature type="domain" description="EGF-like" evidence="3">
    <location>
        <begin position="549"/>
        <end position="588"/>
    </location>
</feature>
<dbReference type="eggNOG" id="ENOG502RF8U">
    <property type="taxonomic scope" value="Eukaryota"/>
</dbReference>
<keyword evidence="1" id="KW-1015">Disulfide bond</keyword>
<comment type="caution">
    <text evidence="1">Lacks conserved residue(s) required for the propagation of feature annotation.</text>
</comment>
<name>Q54PD6_DICDI</name>
<evidence type="ECO:0000256" key="1">
    <source>
        <dbReference type="PROSITE-ProRule" id="PRU00076"/>
    </source>
</evidence>
<feature type="disulfide bond" evidence="1">
    <location>
        <begin position="578"/>
        <end position="587"/>
    </location>
</feature>
<dbReference type="HOGENOM" id="CLU_325026_0_0_1"/>
<dbReference type="PROSITE" id="PS00022">
    <property type="entry name" value="EGF_1"/>
    <property type="match status" value="1"/>
</dbReference>
<comment type="caution">
    <text evidence="4">The sequence shown here is derived from an EMBL/GenBank/DDBJ whole genome shotgun (WGS) entry which is preliminary data.</text>
</comment>
<dbReference type="InterPro" id="IPR054484">
    <property type="entry name" value="ComC_SSD"/>
</dbReference>
<organism evidence="4 5">
    <name type="scientific">Dictyostelium discoideum</name>
    <name type="common">Social amoeba</name>
    <dbReference type="NCBI Taxonomy" id="44689"/>
    <lineage>
        <taxon>Eukaryota</taxon>
        <taxon>Amoebozoa</taxon>
        <taxon>Evosea</taxon>
        <taxon>Eumycetozoa</taxon>
        <taxon>Dictyostelia</taxon>
        <taxon>Dictyosteliales</taxon>
        <taxon>Dictyosteliaceae</taxon>
        <taxon>Dictyostelium</taxon>
    </lineage>
</organism>
<dbReference type="InParanoid" id="Q54PD6"/>
<sequence>MKNKILIEYIIFSILFIGLVFSQNIFSISKNSFLFSNEISFTLSTSDPISNYSGMEVVLIYLNKHVKCNFDSSTGETRCDPPEEMKSVKATINLSETQLNIDQNFNITFINVSDIYQDKTHIIIEGTLFDQLEKSKIAVSNGSTFLETVNVEPSKISVSLINLPSYSTGTFAFYYNNGFIGYLYYLPNRFTPYISSVSPFIINNNEDMLIKGVFFDEGSIFHIIPVDQQFTSIPYEINGPSTAIIKGESLKSIGISGRATIYYNSSTLGISNKIDIGFTLPTIIRVSYDFNLQQLFIIGNFLDSYGLTTTLDINGCAITNVPLLPNFQNSTLLIFNNPKLIFDYCVFKCSNSYSSPYLINVNPVLIKIDKTIERKGGNIYFSGNYLTEYTLKGGKIYDISIESQDKSFNYPCKDIKQIQYIGNQNYLMSCFIDQYFDFQFNLKLNGTFITESLLSVSYQPITINSISSTFYGTPDKVTIVGNSFCTQPYITIGGSNCLNPVTKISLNNQYDQIVCDFKSDVKGINITHTVNILCEQINSYSFDAFLYKLPIPCPTGGSLNKECFGNGVCNENSRSCTCNKGFAGFDCSITQSNPSTPPIPKVNDTITIIETSGNKFDIGIVQIREITFNNIVEKTFNLTNLKWNLQDQQSEFQFIYNTSINTDSKNSTNIETIIKVQISINNNSIESQQYDFLGDIITILPNSVKYQVEIQNWSFNNNLNSIQLIILSQSNSKSNCNDNSGTTNIFKYGEDSIRTLELTLSNGQTLVGTFSNRMKVDDRVIRTKIELLSNDKLNGIPLINRASNNIVSVLTINNFKKNVIIDPSFGLLISNDINTNDSCNDFPKWKIAVIVVCGAVGLSILFIVSFFLYKNFKTSLIILEIRSKLKKW</sequence>
<dbReference type="VEuPathDB" id="AmoebaDB:DDB_G0284625"/>
<keyword evidence="1" id="KW-0245">EGF-like domain</keyword>
<evidence type="ECO:0000313" key="5">
    <source>
        <dbReference type="Proteomes" id="UP000002195"/>
    </source>
</evidence>
<evidence type="ECO:0000313" key="4">
    <source>
        <dbReference type="EMBL" id="EAL65082.1"/>
    </source>
</evidence>
<dbReference type="PANTHER" id="PTHR31378">
    <property type="entry name" value="EGF-LIKE DOMAIN-CONTAINING PROTEIN-RELATED-RELATED"/>
    <property type="match status" value="1"/>
</dbReference>
<dbReference type="KEGG" id="ddi:DDB_G0284625"/>
<evidence type="ECO:0000256" key="2">
    <source>
        <dbReference type="SAM" id="Phobius"/>
    </source>
</evidence>
<dbReference type="Pfam" id="PF22933">
    <property type="entry name" value="ComC_SSD"/>
    <property type="match status" value="1"/>
</dbReference>
<dbReference type="PROSITE" id="PS50026">
    <property type="entry name" value="EGF_3"/>
    <property type="match status" value="1"/>
</dbReference>
<dbReference type="InterPro" id="IPR000742">
    <property type="entry name" value="EGF"/>
</dbReference>
<accession>Q54PD6</accession>
<dbReference type="PaxDb" id="44689-DDB0233245"/>
<dbReference type="RefSeq" id="XP_638439.1">
    <property type="nucleotide sequence ID" value="XM_633347.1"/>
</dbReference>
<keyword evidence="5" id="KW-1185">Reference proteome</keyword>
<dbReference type="Proteomes" id="UP000002195">
    <property type="component" value="Unassembled WGS sequence"/>
</dbReference>
<dbReference type="PROSITE" id="PS01186">
    <property type="entry name" value="EGF_2"/>
    <property type="match status" value="1"/>
</dbReference>